<dbReference type="EMBL" id="SIUB01000002">
    <property type="protein sequence ID" value="TBN54192.1"/>
    <property type="molecule type" value="Genomic_DNA"/>
</dbReference>
<reference evidence="2 3" key="1">
    <citation type="submission" date="2019-02" db="EMBL/GenBank/DDBJ databases">
        <title>Hansschlegelia quercus sp. nov., a novel methylotrophic bacterium from buds of oak (Quercus robur L.).</title>
        <authorList>
            <person name="Agafonova N.V."/>
            <person name="Kaparullina E.N."/>
            <person name="Grouzdev D.S."/>
            <person name="Doronina N.V."/>
        </authorList>
    </citation>
    <scope>NUCLEOTIDE SEQUENCE [LARGE SCALE GENOMIC DNA]</scope>
    <source>
        <strain evidence="2 3">Dub</strain>
    </source>
</reference>
<dbReference type="Pfam" id="PF09991">
    <property type="entry name" value="DUF2232"/>
    <property type="match status" value="1"/>
</dbReference>
<organism evidence="2 3">
    <name type="scientific">Hansschlegelia quercus</name>
    <dbReference type="NCBI Taxonomy" id="2528245"/>
    <lineage>
        <taxon>Bacteria</taxon>
        <taxon>Pseudomonadati</taxon>
        <taxon>Pseudomonadota</taxon>
        <taxon>Alphaproteobacteria</taxon>
        <taxon>Hyphomicrobiales</taxon>
        <taxon>Methylopilaceae</taxon>
        <taxon>Hansschlegelia</taxon>
    </lineage>
</organism>
<proteinExistence type="predicted"/>
<dbReference type="RefSeq" id="WP_131001785.1">
    <property type="nucleotide sequence ID" value="NZ_JBHSZR010000005.1"/>
</dbReference>
<comment type="caution">
    <text evidence="2">The sequence shown here is derived from an EMBL/GenBank/DDBJ whole genome shotgun (WGS) entry which is preliminary data.</text>
</comment>
<protein>
    <submittedName>
        <fullName evidence="2">DUF2232 domain-containing protein</fullName>
    </submittedName>
</protein>
<evidence type="ECO:0000256" key="1">
    <source>
        <dbReference type="SAM" id="Phobius"/>
    </source>
</evidence>
<feature type="transmembrane region" description="Helical" evidence="1">
    <location>
        <begin position="47"/>
        <end position="67"/>
    </location>
</feature>
<gene>
    <name evidence="2" type="ORF">EYR15_04885</name>
</gene>
<dbReference type="InterPro" id="IPR018710">
    <property type="entry name" value="DUF2232"/>
</dbReference>
<dbReference type="OrthoDB" id="7335270at2"/>
<name>A0A4Q9GJ99_9HYPH</name>
<feature type="transmembrane region" description="Helical" evidence="1">
    <location>
        <begin position="241"/>
        <end position="261"/>
    </location>
</feature>
<keyword evidence="1" id="KW-1133">Transmembrane helix</keyword>
<dbReference type="AlphaFoldDB" id="A0A4Q9GJ99"/>
<keyword evidence="3" id="KW-1185">Reference proteome</keyword>
<feature type="transmembrane region" description="Helical" evidence="1">
    <location>
        <begin position="214"/>
        <end position="234"/>
    </location>
</feature>
<evidence type="ECO:0000313" key="3">
    <source>
        <dbReference type="Proteomes" id="UP000291613"/>
    </source>
</evidence>
<keyword evidence="1" id="KW-0812">Transmembrane</keyword>
<keyword evidence="1" id="KW-0472">Membrane</keyword>
<accession>A0A4Q9GJ99</accession>
<dbReference type="Proteomes" id="UP000291613">
    <property type="component" value="Unassembled WGS sequence"/>
</dbReference>
<feature type="transmembrane region" description="Helical" evidence="1">
    <location>
        <begin position="273"/>
        <end position="295"/>
    </location>
</feature>
<feature type="transmembrane region" description="Helical" evidence="1">
    <location>
        <begin position="74"/>
        <end position="91"/>
    </location>
</feature>
<sequence>MLGVPSLIGAGAGLASALLYAAAASGSPFALALLYVAPLPVLLAAVGWRHTAGLVATVVGAAFLLLLVGPKTGLYFVIAVGLPSWWLAYLALLARPGPDGGVSEWYPVGRLVIWCAVLGAALVAATIPLVASNLEEYRASLRALFERAFVGANAVETPGTDPKALIELMTTLAPSMAASFWTLASIFNLWLAGRITRSSGRLARPWPYLPELEFPRSASLALLGATALSFLPGLAGLVAELFAGTLLVAFALLGLTVVHLWTRRSPFRPLVLFGFYAVLLLQPWLMIVLALLGLADHFFGLKRRFGPPPSAPPTAPANLP</sequence>
<feature type="transmembrane region" description="Helical" evidence="1">
    <location>
        <begin position="172"/>
        <end position="192"/>
    </location>
</feature>
<evidence type="ECO:0000313" key="2">
    <source>
        <dbReference type="EMBL" id="TBN54192.1"/>
    </source>
</evidence>
<feature type="transmembrane region" description="Helical" evidence="1">
    <location>
        <begin position="111"/>
        <end position="131"/>
    </location>
</feature>